<dbReference type="AlphaFoldDB" id="A0A6N7WFM1"/>
<keyword evidence="2" id="KW-1185">Reference proteome</keyword>
<dbReference type="RefSeq" id="WP_154465354.1">
    <property type="nucleotide sequence ID" value="NZ_JAXDZL010000173.1"/>
</dbReference>
<dbReference type="Proteomes" id="UP000436047">
    <property type="component" value="Unassembled WGS sequence"/>
</dbReference>
<name>A0A6N7WFM1_9FIRM</name>
<proteinExistence type="predicted"/>
<protein>
    <submittedName>
        <fullName evidence="1">Uncharacterized protein</fullName>
    </submittedName>
</protein>
<dbReference type="EMBL" id="VUMI01000023">
    <property type="protein sequence ID" value="MSS89513.1"/>
    <property type="molecule type" value="Genomic_DNA"/>
</dbReference>
<dbReference type="GeneID" id="86054319"/>
<comment type="caution">
    <text evidence="1">The sequence shown here is derived from an EMBL/GenBank/DDBJ whole genome shotgun (WGS) entry which is preliminary data.</text>
</comment>
<sequence length="72" mass="7388">MADAYANGKKCVTVKAGEAVVFTADIETLPGAGKVTAAAWDYEKTDDFSEFIPFEKSGPGAGDCGITPVGSI</sequence>
<organism evidence="1 2">
    <name type="scientific">Eisenbergiella porci</name>
    <dbReference type="NCBI Taxonomy" id="2652274"/>
    <lineage>
        <taxon>Bacteria</taxon>
        <taxon>Bacillati</taxon>
        <taxon>Bacillota</taxon>
        <taxon>Clostridia</taxon>
        <taxon>Lachnospirales</taxon>
        <taxon>Lachnospiraceae</taxon>
        <taxon>Eisenbergiella</taxon>
    </lineage>
</organism>
<evidence type="ECO:0000313" key="1">
    <source>
        <dbReference type="EMBL" id="MSS89513.1"/>
    </source>
</evidence>
<gene>
    <name evidence="1" type="ORF">FYJ45_14825</name>
</gene>
<accession>A0A6N7WFM1</accession>
<evidence type="ECO:0000313" key="2">
    <source>
        <dbReference type="Proteomes" id="UP000436047"/>
    </source>
</evidence>
<reference evidence="1 2" key="1">
    <citation type="submission" date="2019-08" db="EMBL/GenBank/DDBJ databases">
        <title>In-depth cultivation of the pig gut microbiome towards novel bacterial diversity and tailored functional studies.</title>
        <authorList>
            <person name="Wylensek D."/>
            <person name="Hitch T.C.A."/>
            <person name="Clavel T."/>
        </authorList>
    </citation>
    <scope>NUCLEOTIDE SEQUENCE [LARGE SCALE GENOMIC DNA]</scope>
    <source>
        <strain evidence="1 2">WCA-389-WT-23B</strain>
    </source>
</reference>